<feature type="chain" id="PRO_5035866537" evidence="2">
    <location>
        <begin position="18"/>
        <end position="99"/>
    </location>
</feature>
<protein>
    <submittedName>
        <fullName evidence="3">Uncharacterized protein</fullName>
    </submittedName>
</protein>
<comment type="caution">
    <text evidence="3">The sequence shown here is derived from an EMBL/GenBank/DDBJ whole genome shotgun (WGS) entry which is preliminary data.</text>
</comment>
<gene>
    <name evidence="3" type="ORF">APLA_LOCUS15265</name>
</gene>
<feature type="signal peptide" evidence="2">
    <location>
        <begin position="1"/>
        <end position="17"/>
    </location>
</feature>
<proteinExistence type="predicted"/>
<evidence type="ECO:0000313" key="3">
    <source>
        <dbReference type="EMBL" id="CAB3255561.1"/>
    </source>
</evidence>
<keyword evidence="2" id="KW-0732">Signal</keyword>
<keyword evidence="1" id="KW-0472">Membrane</keyword>
<sequence length="99" mass="10226">MKYVVVFLLVCVALAAAAPAIIAPYAAGFVAPYFARPRVVFLLVCVALAAAAPAIIAPYAAGFVAPYFARPRTVVAGPTVVNGLGSQITYPGYIGTTFF</sequence>
<dbReference type="Proteomes" id="UP000494256">
    <property type="component" value="Unassembled WGS sequence"/>
</dbReference>
<dbReference type="EMBL" id="CADEBD010000443">
    <property type="protein sequence ID" value="CAB3255561.1"/>
    <property type="molecule type" value="Genomic_DNA"/>
</dbReference>
<evidence type="ECO:0000256" key="2">
    <source>
        <dbReference type="SAM" id="SignalP"/>
    </source>
</evidence>
<reference evidence="3 4" key="1">
    <citation type="submission" date="2020-04" db="EMBL/GenBank/DDBJ databases">
        <authorList>
            <person name="Wallbank WR R."/>
            <person name="Pardo Diaz C."/>
            <person name="Kozak K."/>
            <person name="Martin S."/>
            <person name="Jiggins C."/>
            <person name="Moest M."/>
            <person name="Warren A I."/>
            <person name="Byers J.R.P. K."/>
            <person name="Montejo-Kovacevich G."/>
            <person name="Yen C E."/>
        </authorList>
    </citation>
    <scope>NUCLEOTIDE SEQUENCE [LARGE SCALE GENOMIC DNA]</scope>
</reference>
<name>A0A8S1B020_ARCPL</name>
<evidence type="ECO:0000313" key="4">
    <source>
        <dbReference type="Proteomes" id="UP000494256"/>
    </source>
</evidence>
<keyword evidence="1" id="KW-1133">Transmembrane helix</keyword>
<dbReference type="AlphaFoldDB" id="A0A8S1B020"/>
<dbReference type="OrthoDB" id="7413201at2759"/>
<evidence type="ECO:0000256" key="1">
    <source>
        <dbReference type="SAM" id="Phobius"/>
    </source>
</evidence>
<organism evidence="3 4">
    <name type="scientific">Arctia plantaginis</name>
    <name type="common">Wood tiger moth</name>
    <name type="synonym">Phalaena plantaginis</name>
    <dbReference type="NCBI Taxonomy" id="874455"/>
    <lineage>
        <taxon>Eukaryota</taxon>
        <taxon>Metazoa</taxon>
        <taxon>Ecdysozoa</taxon>
        <taxon>Arthropoda</taxon>
        <taxon>Hexapoda</taxon>
        <taxon>Insecta</taxon>
        <taxon>Pterygota</taxon>
        <taxon>Neoptera</taxon>
        <taxon>Endopterygota</taxon>
        <taxon>Lepidoptera</taxon>
        <taxon>Glossata</taxon>
        <taxon>Ditrysia</taxon>
        <taxon>Noctuoidea</taxon>
        <taxon>Erebidae</taxon>
        <taxon>Arctiinae</taxon>
        <taxon>Arctia</taxon>
    </lineage>
</organism>
<accession>A0A8S1B020</accession>
<keyword evidence="1" id="KW-0812">Transmembrane</keyword>
<feature type="transmembrane region" description="Helical" evidence="1">
    <location>
        <begin position="39"/>
        <end position="62"/>
    </location>
</feature>